<evidence type="ECO:0000313" key="2">
    <source>
        <dbReference type="Proteomes" id="UP000003803"/>
    </source>
</evidence>
<protein>
    <submittedName>
        <fullName evidence="1">Uncharacterized protein</fullName>
    </submittedName>
</protein>
<organism evidence="1 2">
    <name type="scientific">Anaerotruncus colihominis DSM 17241</name>
    <dbReference type="NCBI Taxonomy" id="445972"/>
    <lineage>
        <taxon>Bacteria</taxon>
        <taxon>Bacillati</taxon>
        <taxon>Bacillota</taxon>
        <taxon>Clostridia</taxon>
        <taxon>Eubacteriales</taxon>
        <taxon>Oscillospiraceae</taxon>
        <taxon>Anaerotruncus</taxon>
    </lineage>
</organism>
<name>B0P7S6_9FIRM</name>
<dbReference type="AlphaFoldDB" id="B0P7S6"/>
<sequence>MFTVFCHSNTETANICHFVQSQKILLYILTFFGKCSLIKM</sequence>
<reference evidence="1" key="1">
    <citation type="submission" date="2007-11" db="EMBL/GenBank/DDBJ databases">
        <authorList>
            <person name="Fulton L."/>
            <person name="Clifton S."/>
            <person name="Fulton B."/>
            <person name="Xu J."/>
            <person name="Minx P."/>
            <person name="Pepin K.H."/>
            <person name="Johnson M."/>
            <person name="Thiruvilangam P."/>
            <person name="Bhonagiri V."/>
            <person name="Nash W.E."/>
            <person name="Mardis E.R."/>
            <person name="Wilson R.K."/>
        </authorList>
    </citation>
    <scope>NUCLEOTIDE SEQUENCE [LARGE SCALE GENOMIC DNA]</scope>
    <source>
        <strain evidence="1">DSM 17241</strain>
    </source>
</reference>
<dbReference type="EMBL" id="ABGD02000006">
    <property type="protein sequence ID" value="EDS12579.1"/>
    <property type="molecule type" value="Genomic_DNA"/>
</dbReference>
<dbReference type="Proteomes" id="UP000003803">
    <property type="component" value="Unassembled WGS sequence"/>
</dbReference>
<reference evidence="1" key="2">
    <citation type="submission" date="2013-09" db="EMBL/GenBank/DDBJ databases">
        <title>Draft genome sequence of Anaerotruncus colihominis(DSM 17241).</title>
        <authorList>
            <person name="Sudarsanam P."/>
            <person name="Ley R."/>
            <person name="Guruge J."/>
            <person name="Turnbaugh P.J."/>
            <person name="Mahowald M."/>
            <person name="Liep D."/>
            <person name="Gordon J."/>
        </authorList>
    </citation>
    <scope>NUCLEOTIDE SEQUENCE</scope>
    <source>
        <strain evidence="1">DSM 17241</strain>
    </source>
</reference>
<accession>B0P7S6</accession>
<proteinExistence type="predicted"/>
<dbReference type="HOGENOM" id="CLU_3283906_0_0_9"/>
<gene>
    <name evidence="1" type="ORF">ANACOL_00815</name>
</gene>
<evidence type="ECO:0000313" key="1">
    <source>
        <dbReference type="EMBL" id="EDS12579.1"/>
    </source>
</evidence>
<keyword evidence="2" id="KW-1185">Reference proteome</keyword>
<comment type="caution">
    <text evidence="1">The sequence shown here is derived from an EMBL/GenBank/DDBJ whole genome shotgun (WGS) entry which is preliminary data.</text>
</comment>